<keyword evidence="2" id="KW-1185">Reference proteome</keyword>
<sequence>MSNFRDCGVVIILAMLAGCSSVSSLEDGKPEFSASTPKTPARYAKCLMPKWQEINAATTSTETESGYRLLLNLDFVGAAALANIDQDGSGSRVRIYKSSAIMGSGKWAEAARSCL</sequence>
<gene>
    <name evidence="1" type="ORF">RCO22_10930</name>
</gene>
<protein>
    <recommendedName>
        <fullName evidence="3">Lipoprotein</fullName>
    </recommendedName>
</protein>
<name>A0ABU1CQA8_9PSED</name>
<dbReference type="EMBL" id="JAVGXC010000008">
    <property type="protein sequence ID" value="MDR0189453.1"/>
    <property type="molecule type" value="Genomic_DNA"/>
</dbReference>
<proteinExistence type="predicted"/>
<accession>A0ABU1CQA8</accession>
<comment type="caution">
    <text evidence="1">The sequence shown here is derived from an EMBL/GenBank/DDBJ whole genome shotgun (WGS) entry which is preliminary data.</text>
</comment>
<organism evidence="1 2">
    <name type="scientific">Pseudomonas yamanorum</name>
    <dbReference type="NCBI Taxonomy" id="515393"/>
    <lineage>
        <taxon>Bacteria</taxon>
        <taxon>Pseudomonadati</taxon>
        <taxon>Pseudomonadota</taxon>
        <taxon>Gammaproteobacteria</taxon>
        <taxon>Pseudomonadales</taxon>
        <taxon>Pseudomonadaceae</taxon>
        <taxon>Pseudomonas</taxon>
    </lineage>
</organism>
<evidence type="ECO:0000313" key="1">
    <source>
        <dbReference type="EMBL" id="MDR0189453.1"/>
    </source>
</evidence>
<dbReference type="PROSITE" id="PS51257">
    <property type="entry name" value="PROKAR_LIPOPROTEIN"/>
    <property type="match status" value="1"/>
</dbReference>
<reference evidence="1 2" key="1">
    <citation type="journal article" date="2023" name="Microbiol. Resour. Announc.">
        <title>Whole-genome sequence of Pseudomonas yamanorum OLsAu1 isolated from the edible ectomycorrhizal mushroom Lactarius sp. section Deliciosi.</title>
        <authorList>
            <person name="Ramirez-Mendoza R."/>
            <person name="Angeles-Argaiz R.E."/>
            <person name="Hernandez-Oaxaca D."/>
            <person name="Aguirre-Beltran L."/>
            <person name="Almaraz-Suarez J."/>
            <person name="Perez-Moreno J."/>
        </authorList>
    </citation>
    <scope>NUCLEOTIDE SEQUENCE [LARGE SCALE GENOMIC DNA]</scope>
    <source>
        <strain evidence="1 2">OLsAu1</strain>
    </source>
</reference>
<evidence type="ECO:0008006" key="3">
    <source>
        <dbReference type="Google" id="ProtNLM"/>
    </source>
</evidence>
<evidence type="ECO:0000313" key="2">
    <source>
        <dbReference type="Proteomes" id="UP001224477"/>
    </source>
</evidence>
<dbReference type="Proteomes" id="UP001224477">
    <property type="component" value="Unassembled WGS sequence"/>
</dbReference>